<evidence type="ECO:0000313" key="3">
    <source>
        <dbReference type="Proteomes" id="UP001219518"/>
    </source>
</evidence>
<evidence type="ECO:0000256" key="1">
    <source>
        <dbReference type="SAM" id="Coils"/>
    </source>
</evidence>
<keyword evidence="3" id="KW-1185">Reference proteome</keyword>
<accession>A0AAE1LCK1</accession>
<organism evidence="2 3">
    <name type="scientific">Frankliniella fusca</name>
    <dbReference type="NCBI Taxonomy" id="407009"/>
    <lineage>
        <taxon>Eukaryota</taxon>
        <taxon>Metazoa</taxon>
        <taxon>Ecdysozoa</taxon>
        <taxon>Arthropoda</taxon>
        <taxon>Hexapoda</taxon>
        <taxon>Insecta</taxon>
        <taxon>Pterygota</taxon>
        <taxon>Neoptera</taxon>
        <taxon>Paraneoptera</taxon>
        <taxon>Thysanoptera</taxon>
        <taxon>Terebrantia</taxon>
        <taxon>Thripoidea</taxon>
        <taxon>Thripidae</taxon>
        <taxon>Frankliniella</taxon>
    </lineage>
</organism>
<dbReference type="AlphaFoldDB" id="A0AAE1LCK1"/>
<sequence>MVLILFHSNAALERSFSLNNDCVIVNQKETSLIANRIVQDAVVAAGGVDKIPISKALILSARNSHSKYKEAKEARSKEEKEEATKVAEKRKAAKEIEELNRKREKLLETAPYFCLF</sequence>
<proteinExistence type="predicted"/>
<evidence type="ECO:0000313" key="2">
    <source>
        <dbReference type="EMBL" id="KAK3914495.1"/>
    </source>
</evidence>
<dbReference type="EMBL" id="JAHWGI010000382">
    <property type="protein sequence ID" value="KAK3914495.1"/>
    <property type="molecule type" value="Genomic_DNA"/>
</dbReference>
<reference evidence="2" key="1">
    <citation type="submission" date="2021-07" db="EMBL/GenBank/DDBJ databases">
        <authorList>
            <person name="Catto M.A."/>
            <person name="Jacobson A."/>
            <person name="Kennedy G."/>
            <person name="Labadie P."/>
            <person name="Hunt B.G."/>
            <person name="Srinivasan R."/>
        </authorList>
    </citation>
    <scope>NUCLEOTIDE SEQUENCE</scope>
    <source>
        <strain evidence="2">PL_HMW_Pooled</strain>
        <tissue evidence="2">Head</tissue>
    </source>
</reference>
<gene>
    <name evidence="2" type="ORF">KUF71_023896</name>
</gene>
<keyword evidence="1" id="KW-0175">Coiled coil</keyword>
<name>A0AAE1LCK1_9NEOP</name>
<dbReference type="Proteomes" id="UP001219518">
    <property type="component" value="Unassembled WGS sequence"/>
</dbReference>
<feature type="coiled-coil region" evidence="1">
    <location>
        <begin position="61"/>
        <end position="109"/>
    </location>
</feature>
<comment type="caution">
    <text evidence="2">The sequence shown here is derived from an EMBL/GenBank/DDBJ whole genome shotgun (WGS) entry which is preliminary data.</text>
</comment>
<reference evidence="2" key="2">
    <citation type="journal article" date="2023" name="BMC Genomics">
        <title>Pest status, molecular evolution, and epigenetic factors derived from the genome assembly of Frankliniella fusca, a thysanopteran phytovirus vector.</title>
        <authorList>
            <person name="Catto M.A."/>
            <person name="Labadie P.E."/>
            <person name="Jacobson A.L."/>
            <person name="Kennedy G.G."/>
            <person name="Srinivasan R."/>
            <person name="Hunt B.G."/>
        </authorList>
    </citation>
    <scope>NUCLEOTIDE SEQUENCE</scope>
    <source>
        <strain evidence="2">PL_HMW_Pooled</strain>
    </source>
</reference>
<protein>
    <submittedName>
        <fullName evidence="2">Coatomer subunit delta</fullName>
    </submittedName>
</protein>